<accession>A0A6H1U1U4</accession>
<proteinExistence type="predicted"/>
<feature type="region of interest" description="Disordered" evidence="1">
    <location>
        <begin position="1"/>
        <end position="23"/>
    </location>
</feature>
<sequence length="233" mass="25796">MSADPQVNRGRQKKTTSANPANPAQDNLESRLVFIVPVVIGVTLVLSAWRLVVAGAIVSGIAWAWKNHSQKNEARSVELNAVFYKLIQEHQGRLTVLDFAMEADIPGDEAQEYLDTRAREFSAQYEITENGGMVYCFSSIKSPEWKTIEAEITPVAPEPERLKAPKAKKARVTLPAPLNQSQLAARLGVHPTTVSKNKSKPEFTQWSQGKDPAGFAWTYAPGTKQFFPIEGEF</sequence>
<keyword evidence="2" id="KW-1133">Transmembrane helix</keyword>
<evidence type="ECO:0000256" key="1">
    <source>
        <dbReference type="SAM" id="MobiDB-lite"/>
    </source>
</evidence>
<dbReference type="AlphaFoldDB" id="A0A6H1U1U4"/>
<keyword evidence="4" id="KW-1185">Reference proteome</keyword>
<keyword evidence="2" id="KW-0472">Membrane</keyword>
<feature type="transmembrane region" description="Helical" evidence="2">
    <location>
        <begin position="32"/>
        <end position="65"/>
    </location>
</feature>
<dbReference type="EMBL" id="CP051167">
    <property type="protein sequence ID" value="QIZ71589.1"/>
    <property type="molecule type" value="Genomic_DNA"/>
</dbReference>
<evidence type="ECO:0000313" key="3">
    <source>
        <dbReference type="EMBL" id="QIZ71589.1"/>
    </source>
</evidence>
<name>A0A6H1U1U4_9CYAN</name>
<evidence type="ECO:0000256" key="2">
    <source>
        <dbReference type="SAM" id="Phobius"/>
    </source>
</evidence>
<organism evidence="3 4">
    <name type="scientific">Oxynema aestuarii AP17</name>
    <dbReference type="NCBI Taxonomy" id="2064643"/>
    <lineage>
        <taxon>Bacteria</taxon>
        <taxon>Bacillati</taxon>
        <taxon>Cyanobacteriota</taxon>
        <taxon>Cyanophyceae</taxon>
        <taxon>Oscillatoriophycideae</taxon>
        <taxon>Oscillatoriales</taxon>
        <taxon>Oscillatoriaceae</taxon>
        <taxon>Oxynema</taxon>
        <taxon>Oxynema aestuarii</taxon>
    </lineage>
</organism>
<evidence type="ECO:0000313" key="4">
    <source>
        <dbReference type="Proteomes" id="UP000500857"/>
    </source>
</evidence>
<dbReference type="Proteomes" id="UP000500857">
    <property type="component" value="Chromosome"/>
</dbReference>
<keyword evidence="2" id="KW-0812">Transmembrane</keyword>
<gene>
    <name evidence="3" type="ORF">HCG48_14175</name>
</gene>
<dbReference type="KEGG" id="oxy:HCG48_14175"/>
<protein>
    <submittedName>
        <fullName evidence="3">Uncharacterized protein</fullName>
    </submittedName>
</protein>
<dbReference type="RefSeq" id="WP_168569741.1">
    <property type="nucleotide sequence ID" value="NZ_CP051167.1"/>
</dbReference>
<reference evidence="3 4" key="1">
    <citation type="submission" date="2020-04" db="EMBL/GenBank/DDBJ databases">
        <authorList>
            <person name="Basu S."/>
            <person name="Maruthanayagam V."/>
            <person name="Chakraborty S."/>
            <person name="Pramanik A."/>
            <person name="Mukherjee J."/>
            <person name="Brink B."/>
        </authorList>
    </citation>
    <scope>NUCLEOTIDE SEQUENCE [LARGE SCALE GENOMIC DNA]</scope>
    <source>
        <strain evidence="3 4">AP17</strain>
    </source>
</reference>